<dbReference type="EMBL" id="LUCH01004927">
    <property type="protein sequence ID" value="KAF5398512.1"/>
    <property type="molecule type" value="Genomic_DNA"/>
</dbReference>
<dbReference type="Proteomes" id="UP000748531">
    <property type="component" value="Unassembled WGS sequence"/>
</dbReference>
<proteinExistence type="predicted"/>
<protein>
    <submittedName>
        <fullName evidence="1">Uncharacterized protein</fullName>
    </submittedName>
</protein>
<accession>A0A8J4WV59</accession>
<evidence type="ECO:0000313" key="1">
    <source>
        <dbReference type="EMBL" id="KAF5398512.1"/>
    </source>
</evidence>
<sequence>ILVPQLKCTECVLQRFHLNGLDGKVTILLKVVIPRKTMDDPALENELVAYKLNLKIANGQDRCFSAVSDYRDELPDGENFAKFSTRSDHTRSVPLVNASNE</sequence>
<comment type="caution">
    <text evidence="1">The sequence shown here is derived from an EMBL/GenBank/DDBJ whole genome shotgun (WGS) entry which is preliminary data.</text>
</comment>
<name>A0A8J4WV59_9TREM</name>
<dbReference type="AlphaFoldDB" id="A0A8J4WV59"/>
<gene>
    <name evidence="1" type="ORF">PHET_08600</name>
</gene>
<evidence type="ECO:0000313" key="2">
    <source>
        <dbReference type="Proteomes" id="UP000748531"/>
    </source>
</evidence>
<organism evidence="1 2">
    <name type="scientific">Paragonimus heterotremus</name>
    <dbReference type="NCBI Taxonomy" id="100268"/>
    <lineage>
        <taxon>Eukaryota</taxon>
        <taxon>Metazoa</taxon>
        <taxon>Spiralia</taxon>
        <taxon>Lophotrochozoa</taxon>
        <taxon>Platyhelminthes</taxon>
        <taxon>Trematoda</taxon>
        <taxon>Digenea</taxon>
        <taxon>Plagiorchiida</taxon>
        <taxon>Troglotremata</taxon>
        <taxon>Troglotrematidae</taxon>
        <taxon>Paragonimus</taxon>
    </lineage>
</organism>
<reference evidence="1" key="1">
    <citation type="submission" date="2019-05" db="EMBL/GenBank/DDBJ databases">
        <title>Annotation for the trematode Paragonimus heterotremus.</title>
        <authorList>
            <person name="Choi Y.-J."/>
        </authorList>
    </citation>
    <scope>NUCLEOTIDE SEQUENCE</scope>
    <source>
        <strain evidence="1">LC</strain>
    </source>
</reference>
<keyword evidence="2" id="KW-1185">Reference proteome</keyword>
<feature type="non-terminal residue" evidence="1">
    <location>
        <position position="1"/>
    </location>
</feature>